<keyword evidence="6 7" id="KW-0472">Membrane</keyword>
<feature type="domain" description="ML-like" evidence="8">
    <location>
        <begin position="15"/>
        <end position="153"/>
    </location>
</feature>
<reference evidence="9 10" key="1">
    <citation type="submission" date="2016-07" db="EMBL/GenBank/DDBJ databases">
        <title>Pervasive Adenine N6-methylation of Active Genes in Fungi.</title>
        <authorList>
            <consortium name="DOE Joint Genome Institute"/>
            <person name="Mondo S.J."/>
            <person name="Dannebaum R.O."/>
            <person name="Kuo R.C."/>
            <person name="Labutti K."/>
            <person name="Haridas S."/>
            <person name="Kuo A."/>
            <person name="Salamov A."/>
            <person name="Ahrendt S.R."/>
            <person name="Lipzen A."/>
            <person name="Sullivan W."/>
            <person name="Andreopoulos W.B."/>
            <person name="Clum A."/>
            <person name="Lindquist E."/>
            <person name="Daum C."/>
            <person name="Ramamoorthy G.K."/>
            <person name="Gryganskyi A."/>
            <person name="Culley D."/>
            <person name="Magnuson J.K."/>
            <person name="James T.Y."/>
            <person name="O'Malley M.A."/>
            <person name="Stajich J.E."/>
            <person name="Spatafora J.W."/>
            <person name="Visel A."/>
            <person name="Grigoriev I.V."/>
        </authorList>
    </citation>
    <scope>NUCLEOTIDE SEQUENCE [LARGE SCALE GENOMIC DNA]</scope>
    <source>
        <strain evidence="9 10">12-1054</strain>
    </source>
</reference>
<feature type="transmembrane region" description="Helical" evidence="7">
    <location>
        <begin position="500"/>
        <end position="525"/>
    </location>
</feature>
<proteinExistence type="inferred from homology"/>
<evidence type="ECO:0000256" key="3">
    <source>
        <dbReference type="ARBA" id="ARBA00022692"/>
    </source>
</evidence>
<feature type="transmembrane region" description="Helical" evidence="7">
    <location>
        <begin position="469"/>
        <end position="488"/>
    </location>
</feature>
<keyword evidence="5 7" id="KW-1133">Transmembrane helix</keyword>
<dbReference type="Pfam" id="PF14558">
    <property type="entry name" value="TRP_N"/>
    <property type="match status" value="1"/>
</dbReference>
<gene>
    <name evidence="9" type="ORF">BCR37DRAFT_340310</name>
</gene>
<evidence type="ECO:0000256" key="4">
    <source>
        <dbReference type="ARBA" id="ARBA00022729"/>
    </source>
</evidence>
<dbReference type="InterPro" id="IPR032800">
    <property type="entry name" value="TRP_N"/>
</dbReference>
<dbReference type="STRING" id="56484.A0A1Y2FSY2"/>
<evidence type="ECO:0000256" key="1">
    <source>
        <dbReference type="ARBA" id="ARBA00004141"/>
    </source>
</evidence>
<keyword evidence="4" id="KW-0732">Signal</keyword>
<dbReference type="Pfam" id="PF06011">
    <property type="entry name" value="TRP"/>
    <property type="match status" value="1"/>
</dbReference>
<protein>
    <recommendedName>
        <fullName evidence="8">ML-like domain-containing protein</fullName>
    </recommendedName>
</protein>
<dbReference type="GeneID" id="63783955"/>
<accession>A0A1Y2FSY2</accession>
<dbReference type="OrthoDB" id="2115177at2759"/>
<dbReference type="InterPro" id="IPR010308">
    <property type="entry name" value="TRP_C"/>
</dbReference>
<evidence type="ECO:0000313" key="10">
    <source>
        <dbReference type="Proteomes" id="UP000193685"/>
    </source>
</evidence>
<evidence type="ECO:0000256" key="5">
    <source>
        <dbReference type="ARBA" id="ARBA00022989"/>
    </source>
</evidence>
<dbReference type="PANTHER" id="PTHR31145:SF5">
    <property type="entry name" value="DUF907 DOMAIN PROTEIN (AFU_ORTHOLOGUE AFUA_2G06100)"/>
    <property type="match status" value="1"/>
</dbReference>
<comment type="subcellular location">
    <subcellularLocation>
        <location evidence="1">Membrane</location>
        <topology evidence="1">Multi-pass membrane protein</topology>
    </subcellularLocation>
</comment>
<evidence type="ECO:0000313" key="9">
    <source>
        <dbReference type="EMBL" id="ORY87113.1"/>
    </source>
</evidence>
<dbReference type="AlphaFoldDB" id="A0A1Y2FSY2"/>
<dbReference type="PANTHER" id="PTHR31145">
    <property type="entry name" value="INTEGRAL MEMBRANE PROTEIN (AFU_ORTHOLOGUE AFUA_7G01610)"/>
    <property type="match status" value="1"/>
</dbReference>
<dbReference type="Proteomes" id="UP000193685">
    <property type="component" value="Unassembled WGS sequence"/>
</dbReference>
<evidence type="ECO:0000259" key="8">
    <source>
        <dbReference type="SMART" id="SM01320"/>
    </source>
</evidence>
<evidence type="ECO:0000256" key="7">
    <source>
        <dbReference type="SAM" id="Phobius"/>
    </source>
</evidence>
<feature type="transmembrane region" description="Helical" evidence="7">
    <location>
        <begin position="381"/>
        <end position="403"/>
    </location>
</feature>
<keyword evidence="10" id="KW-1185">Reference proteome</keyword>
<dbReference type="RefSeq" id="XP_040727969.1">
    <property type="nucleotide sequence ID" value="XM_040867356.1"/>
</dbReference>
<evidence type="ECO:0000256" key="6">
    <source>
        <dbReference type="ARBA" id="ARBA00023136"/>
    </source>
</evidence>
<dbReference type="OMA" id="KSYWWIF"/>
<dbReference type="InterPro" id="IPR040241">
    <property type="entry name" value="TRP_Flc/Pkd2-like"/>
</dbReference>
<feature type="transmembrane region" description="Helical" evidence="7">
    <location>
        <begin position="303"/>
        <end position="328"/>
    </location>
</feature>
<organism evidence="9 10">
    <name type="scientific">Protomyces lactucae-debilis</name>
    <dbReference type="NCBI Taxonomy" id="2754530"/>
    <lineage>
        <taxon>Eukaryota</taxon>
        <taxon>Fungi</taxon>
        <taxon>Dikarya</taxon>
        <taxon>Ascomycota</taxon>
        <taxon>Taphrinomycotina</taxon>
        <taxon>Taphrinomycetes</taxon>
        <taxon>Taphrinales</taxon>
        <taxon>Protomycetaceae</taxon>
        <taxon>Protomyces</taxon>
    </lineage>
</organism>
<sequence>ILLTSILLLRADASDIIKADGYTTCAKSSIITVSDFSLSIDRRNQSLTFAVAGSATTKTPILAELKIEAYGVTATRYSFNPCEYKIQQLCPMQAGPFKEKGTVHIPDEVMSKIPSAAWLVPDLQGLAQLSLHAQDGQEVACLQAKISNTETTRNSGARVATAGIALTALALSGVASLTGAGGAAASGAAGSAAGAPSFMAVLNFFMDVSWSGALSVDTPGVYVAFTQNFAWSNGFVVVAGMQRAIDRFRGETGGNINKSSYDILMRQNLIRGSELHKREEASKVVNGIQAYVEEIRVPSENTFMTMFIIFMSVLGALLAGCFLAKGVLELWSKGRKLPKVLETFRLNFWTETAGLLVRSILIIYGTWTLLCLYQFKNGDSWAATILAGASLTIFTAILLFFTIQVTRIAQHAKKLGLGASRLYEDKPSLQKYGFLYDQFRKEFWWFFVPCILYSVAKAMFIALGDGHGLVQVIGQLACEVLMIVFLFATRAYDGKKANVVNVSISVVRILTLVGTLIFVDVLGIADTTKSVASVVMIALQSILTAVLAVLLIYNAILPWIKQKKLKKNR</sequence>
<comment type="caution">
    <text evidence="9">The sequence shown here is derived from an EMBL/GenBank/DDBJ whole genome shotgun (WGS) entry which is preliminary data.</text>
</comment>
<dbReference type="GO" id="GO:0055085">
    <property type="term" value="P:transmembrane transport"/>
    <property type="evidence" value="ECO:0007669"/>
    <property type="project" value="TreeGrafter"/>
</dbReference>
<dbReference type="GO" id="GO:0009272">
    <property type="term" value="P:fungal-type cell wall biogenesis"/>
    <property type="evidence" value="ECO:0007669"/>
    <property type="project" value="TreeGrafter"/>
</dbReference>
<keyword evidence="3 7" id="KW-0812">Transmembrane</keyword>
<evidence type="ECO:0000256" key="2">
    <source>
        <dbReference type="ARBA" id="ARBA00010642"/>
    </source>
</evidence>
<dbReference type="EMBL" id="MCFI01000002">
    <property type="protein sequence ID" value="ORY87113.1"/>
    <property type="molecule type" value="Genomic_DNA"/>
</dbReference>
<feature type="non-terminal residue" evidence="9">
    <location>
        <position position="569"/>
    </location>
</feature>
<dbReference type="GO" id="GO:0016020">
    <property type="term" value="C:membrane"/>
    <property type="evidence" value="ECO:0007669"/>
    <property type="project" value="UniProtKB-SubCell"/>
</dbReference>
<comment type="similarity">
    <text evidence="2">Belongs to the transient receptor potential (TRP) ion channel family.</text>
</comment>
<feature type="transmembrane region" description="Helical" evidence="7">
    <location>
        <begin position="537"/>
        <end position="560"/>
    </location>
</feature>
<feature type="non-terminal residue" evidence="9">
    <location>
        <position position="1"/>
    </location>
</feature>
<feature type="transmembrane region" description="Helical" evidence="7">
    <location>
        <begin position="355"/>
        <end position="375"/>
    </location>
</feature>
<dbReference type="SMART" id="SM01320">
    <property type="entry name" value="TRP_N"/>
    <property type="match status" value="1"/>
</dbReference>
<name>A0A1Y2FSY2_PROLT</name>
<feature type="transmembrane region" description="Helical" evidence="7">
    <location>
        <begin position="443"/>
        <end position="463"/>
    </location>
</feature>